<gene>
    <name evidence="1" type="ORF">OCBIM_22029539mg</name>
</gene>
<sequence>MQFILIFCQLCQCLSNFHFIFLIFTPTYQKISCPSFFFILSYNIFSVKWRNSQSDFMKTDEILAVEIHFDVL</sequence>
<dbReference type="AlphaFoldDB" id="A0A0L8GQY5"/>
<evidence type="ECO:0000313" key="1">
    <source>
        <dbReference type="EMBL" id="KOF79398.1"/>
    </source>
</evidence>
<proteinExistence type="predicted"/>
<organism evidence="1">
    <name type="scientific">Octopus bimaculoides</name>
    <name type="common">California two-spotted octopus</name>
    <dbReference type="NCBI Taxonomy" id="37653"/>
    <lineage>
        <taxon>Eukaryota</taxon>
        <taxon>Metazoa</taxon>
        <taxon>Spiralia</taxon>
        <taxon>Lophotrochozoa</taxon>
        <taxon>Mollusca</taxon>
        <taxon>Cephalopoda</taxon>
        <taxon>Coleoidea</taxon>
        <taxon>Octopodiformes</taxon>
        <taxon>Octopoda</taxon>
        <taxon>Incirrata</taxon>
        <taxon>Octopodidae</taxon>
        <taxon>Octopus</taxon>
    </lineage>
</organism>
<accession>A0A0L8GQY5</accession>
<name>A0A0L8GQY5_OCTBM</name>
<protein>
    <submittedName>
        <fullName evidence="1">Uncharacterized protein</fullName>
    </submittedName>
</protein>
<dbReference type="EMBL" id="KQ420776">
    <property type="protein sequence ID" value="KOF79398.1"/>
    <property type="molecule type" value="Genomic_DNA"/>
</dbReference>
<reference evidence="1" key="1">
    <citation type="submission" date="2015-07" db="EMBL/GenBank/DDBJ databases">
        <title>MeaNS - Measles Nucleotide Surveillance Program.</title>
        <authorList>
            <person name="Tran T."/>
            <person name="Druce J."/>
        </authorList>
    </citation>
    <scope>NUCLEOTIDE SEQUENCE</scope>
    <source>
        <strain evidence="1">UCB-OBI-ISO-001</strain>
        <tissue evidence="1">Gonad</tissue>
    </source>
</reference>